<dbReference type="EMBL" id="JAHRIP010088620">
    <property type="protein sequence ID" value="MEQ2316346.1"/>
    <property type="molecule type" value="Genomic_DNA"/>
</dbReference>
<accession>A0ABV1ADL6</accession>
<organism evidence="1 2">
    <name type="scientific">Ameca splendens</name>
    <dbReference type="NCBI Taxonomy" id="208324"/>
    <lineage>
        <taxon>Eukaryota</taxon>
        <taxon>Metazoa</taxon>
        <taxon>Chordata</taxon>
        <taxon>Craniata</taxon>
        <taxon>Vertebrata</taxon>
        <taxon>Euteleostomi</taxon>
        <taxon>Actinopterygii</taxon>
        <taxon>Neopterygii</taxon>
        <taxon>Teleostei</taxon>
        <taxon>Neoteleostei</taxon>
        <taxon>Acanthomorphata</taxon>
        <taxon>Ovalentaria</taxon>
        <taxon>Atherinomorphae</taxon>
        <taxon>Cyprinodontiformes</taxon>
        <taxon>Goodeidae</taxon>
        <taxon>Ameca</taxon>
    </lineage>
</organism>
<reference evidence="1 2" key="1">
    <citation type="submission" date="2021-06" db="EMBL/GenBank/DDBJ databases">
        <authorList>
            <person name="Palmer J.M."/>
        </authorList>
    </citation>
    <scope>NUCLEOTIDE SEQUENCE [LARGE SCALE GENOMIC DNA]</scope>
    <source>
        <strain evidence="1 2">AS_MEX2019</strain>
        <tissue evidence="1">Muscle</tissue>
    </source>
</reference>
<evidence type="ECO:0000313" key="2">
    <source>
        <dbReference type="Proteomes" id="UP001469553"/>
    </source>
</evidence>
<keyword evidence="2" id="KW-1185">Reference proteome</keyword>
<proteinExistence type="predicted"/>
<protein>
    <submittedName>
        <fullName evidence="1">Uncharacterized protein</fullName>
    </submittedName>
</protein>
<name>A0ABV1ADL6_9TELE</name>
<dbReference type="Proteomes" id="UP001469553">
    <property type="component" value="Unassembled WGS sequence"/>
</dbReference>
<gene>
    <name evidence="1" type="ORF">AMECASPLE_031681</name>
</gene>
<comment type="caution">
    <text evidence="1">The sequence shown here is derived from an EMBL/GenBank/DDBJ whole genome shotgun (WGS) entry which is preliminary data.</text>
</comment>
<evidence type="ECO:0000313" key="1">
    <source>
        <dbReference type="EMBL" id="MEQ2316346.1"/>
    </source>
</evidence>
<sequence>MGAVQGIFIFTSCGDGRSSIESSARNLVSLLMNTLAASSSSGQPESRTVQQEMTRFPGFWLKHFQKWKAFVEDGCYTKL</sequence>